<evidence type="ECO:0008006" key="4">
    <source>
        <dbReference type="Google" id="ProtNLM"/>
    </source>
</evidence>
<reference evidence="2 3" key="1">
    <citation type="journal article" date="2019" name="ISME J.">
        <title>Insights into ecological role of a new deltaproteobacterial order Candidatus Acidulodesulfobacterales by metagenomics and metatranscriptomics.</title>
        <authorList>
            <person name="Tan S."/>
            <person name="Liu J."/>
            <person name="Fang Y."/>
            <person name="Hedlund B.P."/>
            <person name="Lian Z.H."/>
            <person name="Huang L.Y."/>
            <person name="Li J.T."/>
            <person name="Huang L.N."/>
            <person name="Li W.J."/>
            <person name="Jiang H.C."/>
            <person name="Dong H.L."/>
            <person name="Shu W.S."/>
        </authorList>
    </citation>
    <scope>NUCLEOTIDE SEQUENCE [LARGE SCALE GENOMIC DNA]</scope>
    <source>
        <strain evidence="2">AP1</strain>
    </source>
</reference>
<name>A0A519BKD0_9DELT</name>
<dbReference type="EMBL" id="SGBB01000024">
    <property type="protein sequence ID" value="RZD17732.1"/>
    <property type="molecule type" value="Genomic_DNA"/>
</dbReference>
<feature type="coiled-coil region" evidence="1">
    <location>
        <begin position="145"/>
        <end position="172"/>
    </location>
</feature>
<dbReference type="Proteomes" id="UP000319296">
    <property type="component" value="Unassembled WGS sequence"/>
</dbReference>
<evidence type="ECO:0000256" key="1">
    <source>
        <dbReference type="SAM" id="Coils"/>
    </source>
</evidence>
<sequence length="175" mass="20953">MKRLIIVLLMAFVFMGSYFIENSTAMAYSNFMKHKMNHNHNKFNFKKMDMLNLFMLKRKLHLTRVQFKQAHLIKKEEIKALRKNMMNFRNPMLNALKSGKFNKTVFISDITTNVKNIAEIKADFISKFFNILTSQQMHIFTNTIKNKIKNKIKHLEIMKKMINNRLKMMKENLNN</sequence>
<gene>
    <name evidence="2" type="ORF">EVG15_09665</name>
</gene>
<keyword evidence="1" id="KW-0175">Coiled coil</keyword>
<organism evidence="2 3">
    <name type="scientific">Candidatus Acididesulfobacter diazotrophicus</name>
    <dbReference type="NCBI Taxonomy" id="2597226"/>
    <lineage>
        <taxon>Bacteria</taxon>
        <taxon>Deltaproteobacteria</taxon>
        <taxon>Candidatus Acidulodesulfobacterales</taxon>
        <taxon>Candidatus Acididesulfobacter</taxon>
    </lineage>
</organism>
<accession>A0A519BKD0</accession>
<proteinExistence type="predicted"/>
<dbReference type="AlphaFoldDB" id="A0A519BKD0"/>
<evidence type="ECO:0000313" key="2">
    <source>
        <dbReference type="EMBL" id="RZD17732.1"/>
    </source>
</evidence>
<comment type="caution">
    <text evidence="2">The sequence shown here is derived from an EMBL/GenBank/DDBJ whole genome shotgun (WGS) entry which is preliminary data.</text>
</comment>
<protein>
    <recommendedName>
        <fullName evidence="4">Periplasmic heavy metal sensor</fullName>
    </recommendedName>
</protein>
<evidence type="ECO:0000313" key="3">
    <source>
        <dbReference type="Proteomes" id="UP000319296"/>
    </source>
</evidence>
<dbReference type="Gene3D" id="1.20.120.1490">
    <property type="match status" value="1"/>
</dbReference>